<keyword evidence="1 3" id="KW-0853">WD repeat</keyword>
<dbReference type="PANTHER" id="PTHR16266:SF26">
    <property type="entry name" value="BROMODOMAIN AND WD REPEAT-CONTAINING PROTEIN 1"/>
    <property type="match status" value="1"/>
</dbReference>
<dbReference type="InterPro" id="IPR019775">
    <property type="entry name" value="WD40_repeat_CS"/>
</dbReference>
<dbReference type="Proteomes" id="UP000694392">
    <property type="component" value="Unplaced"/>
</dbReference>
<evidence type="ECO:0000256" key="1">
    <source>
        <dbReference type="ARBA" id="ARBA00022574"/>
    </source>
</evidence>
<dbReference type="Ensembl" id="ENSSPUT00000016081.1">
    <property type="protein sequence ID" value="ENSSPUP00000015078.1"/>
    <property type="gene ID" value="ENSSPUG00000011645.1"/>
</dbReference>
<evidence type="ECO:0000313" key="5">
    <source>
        <dbReference type="Proteomes" id="UP000694392"/>
    </source>
</evidence>
<dbReference type="GO" id="GO:0007010">
    <property type="term" value="P:cytoskeleton organization"/>
    <property type="evidence" value="ECO:0007669"/>
    <property type="project" value="TreeGrafter"/>
</dbReference>
<dbReference type="PANTHER" id="PTHR16266">
    <property type="entry name" value="WD REPEAT DOMAIN 9"/>
    <property type="match status" value="1"/>
</dbReference>
<sequence length="81" mass="9400">MPRFISGSRDGTARIWQFQQTEWRSVLLDMSDRLPSSDSPAEEDRFMKPKVTMIAWNQNDNIVVTAVNNHLLKVWNSYSGQ</sequence>
<keyword evidence="2" id="KW-0677">Repeat</keyword>
<dbReference type="PROSITE" id="PS50294">
    <property type="entry name" value="WD_REPEATS_REGION"/>
    <property type="match status" value="1"/>
</dbReference>
<dbReference type="InterPro" id="IPR052060">
    <property type="entry name" value="Bromo_WD_repeat"/>
</dbReference>
<reference evidence="4" key="2">
    <citation type="submission" date="2025-09" db="UniProtKB">
        <authorList>
            <consortium name="Ensembl"/>
        </authorList>
    </citation>
    <scope>IDENTIFICATION</scope>
</reference>
<dbReference type="Pfam" id="PF00400">
    <property type="entry name" value="WD40"/>
    <property type="match status" value="2"/>
</dbReference>
<organism evidence="4 5">
    <name type="scientific">Sphenodon punctatus</name>
    <name type="common">Tuatara</name>
    <name type="synonym">Hatteria punctata</name>
    <dbReference type="NCBI Taxonomy" id="8508"/>
    <lineage>
        <taxon>Eukaryota</taxon>
        <taxon>Metazoa</taxon>
        <taxon>Chordata</taxon>
        <taxon>Craniata</taxon>
        <taxon>Vertebrata</taxon>
        <taxon>Euteleostomi</taxon>
        <taxon>Lepidosauria</taxon>
        <taxon>Sphenodontia</taxon>
        <taxon>Sphenodontidae</taxon>
        <taxon>Sphenodon</taxon>
    </lineage>
</organism>
<dbReference type="InterPro" id="IPR001680">
    <property type="entry name" value="WD40_rpt"/>
</dbReference>
<dbReference type="GO" id="GO:0005634">
    <property type="term" value="C:nucleus"/>
    <property type="evidence" value="ECO:0007669"/>
    <property type="project" value="TreeGrafter"/>
</dbReference>
<feature type="repeat" description="WD" evidence="3">
    <location>
        <begin position="51"/>
        <end position="81"/>
    </location>
</feature>
<evidence type="ECO:0000256" key="2">
    <source>
        <dbReference type="ARBA" id="ARBA00022737"/>
    </source>
</evidence>
<protein>
    <submittedName>
        <fullName evidence="4">Uncharacterized protein</fullName>
    </submittedName>
</protein>
<dbReference type="PROSITE" id="PS50082">
    <property type="entry name" value="WD_REPEATS_2"/>
    <property type="match status" value="2"/>
</dbReference>
<dbReference type="GO" id="GO:0008360">
    <property type="term" value="P:regulation of cell shape"/>
    <property type="evidence" value="ECO:0007669"/>
    <property type="project" value="TreeGrafter"/>
</dbReference>
<dbReference type="AlphaFoldDB" id="A0A8D0H6M9"/>
<evidence type="ECO:0000313" key="4">
    <source>
        <dbReference type="Ensembl" id="ENSSPUP00000015078.1"/>
    </source>
</evidence>
<proteinExistence type="predicted"/>
<dbReference type="SUPFAM" id="SSF50978">
    <property type="entry name" value="WD40 repeat-like"/>
    <property type="match status" value="1"/>
</dbReference>
<keyword evidence="5" id="KW-1185">Reference proteome</keyword>
<feature type="repeat" description="WD" evidence="3">
    <location>
        <begin position="1"/>
        <end position="26"/>
    </location>
</feature>
<name>A0A8D0H6M9_SPHPU</name>
<dbReference type="InterPro" id="IPR015943">
    <property type="entry name" value="WD40/YVTN_repeat-like_dom_sf"/>
</dbReference>
<dbReference type="PROSITE" id="PS00678">
    <property type="entry name" value="WD_REPEATS_1"/>
    <property type="match status" value="1"/>
</dbReference>
<dbReference type="OMA" id="QTEWRSV"/>
<dbReference type="GO" id="GO:0006357">
    <property type="term" value="P:regulation of transcription by RNA polymerase II"/>
    <property type="evidence" value="ECO:0007669"/>
    <property type="project" value="TreeGrafter"/>
</dbReference>
<dbReference type="GeneTree" id="ENSGT00950000183107"/>
<reference evidence="4" key="1">
    <citation type="submission" date="2025-08" db="UniProtKB">
        <authorList>
            <consortium name="Ensembl"/>
        </authorList>
    </citation>
    <scope>IDENTIFICATION</scope>
</reference>
<dbReference type="Gene3D" id="2.130.10.10">
    <property type="entry name" value="YVTN repeat-like/Quinoprotein amine dehydrogenase"/>
    <property type="match status" value="1"/>
</dbReference>
<evidence type="ECO:0000256" key="3">
    <source>
        <dbReference type="PROSITE-ProRule" id="PRU00221"/>
    </source>
</evidence>
<accession>A0A8D0H6M9</accession>
<dbReference type="InterPro" id="IPR036322">
    <property type="entry name" value="WD40_repeat_dom_sf"/>
</dbReference>